<dbReference type="InterPro" id="IPR010982">
    <property type="entry name" value="Lambda_DNA-bd_dom_sf"/>
</dbReference>
<proteinExistence type="predicted"/>
<dbReference type="CDD" id="cd00093">
    <property type="entry name" value="HTH_XRE"/>
    <property type="match status" value="1"/>
</dbReference>
<evidence type="ECO:0000259" key="2">
    <source>
        <dbReference type="PROSITE" id="PS50943"/>
    </source>
</evidence>
<dbReference type="InterPro" id="IPR001387">
    <property type="entry name" value="Cro/C1-type_HTH"/>
</dbReference>
<dbReference type="InterPro" id="IPR013096">
    <property type="entry name" value="Cupin_2"/>
</dbReference>
<dbReference type="Pfam" id="PF07883">
    <property type="entry name" value="Cupin_2"/>
    <property type="match status" value="1"/>
</dbReference>
<keyword evidence="1" id="KW-0238">DNA-binding</keyword>
<dbReference type="InterPro" id="IPR050807">
    <property type="entry name" value="TransReg_Diox_bact_type"/>
</dbReference>
<sequence length="200" mass="21816">MKCPRGGIDVGEKEMNMVEVNIGERLKKVRLERGYTLKDVAGKSGYSKALISRIENGNVSPSINSLLKIASALDVKPHDLFLPAKDAEPTVVAKANRKKTRMDGGKVEVEFLTVQSTDKKIEPLLMSIESGASAGSELSGHNGEMWTMQLKGKLELTLGDKKHVLEEGDCAYFKTSIPHSFRNTGRGKCVAFCAVTPPRL</sequence>
<dbReference type="SMART" id="SM00530">
    <property type="entry name" value="HTH_XRE"/>
    <property type="match status" value="1"/>
</dbReference>
<dbReference type="GO" id="GO:0003700">
    <property type="term" value="F:DNA-binding transcription factor activity"/>
    <property type="evidence" value="ECO:0007669"/>
    <property type="project" value="TreeGrafter"/>
</dbReference>
<evidence type="ECO:0000313" key="4">
    <source>
        <dbReference type="Proteomes" id="UP000285961"/>
    </source>
</evidence>
<evidence type="ECO:0000256" key="1">
    <source>
        <dbReference type="ARBA" id="ARBA00023125"/>
    </source>
</evidence>
<accession>A0A419F9D0</accession>
<dbReference type="SUPFAM" id="SSF47413">
    <property type="entry name" value="lambda repressor-like DNA-binding domains"/>
    <property type="match status" value="1"/>
</dbReference>
<dbReference type="EMBL" id="QZKI01000006">
    <property type="protein sequence ID" value="RJP75156.1"/>
    <property type="molecule type" value="Genomic_DNA"/>
</dbReference>
<dbReference type="SUPFAM" id="SSF51182">
    <property type="entry name" value="RmlC-like cupins"/>
    <property type="match status" value="1"/>
</dbReference>
<feature type="domain" description="HTH cro/C1-type" evidence="2">
    <location>
        <begin position="26"/>
        <end position="80"/>
    </location>
</feature>
<dbReference type="PANTHER" id="PTHR46797:SF1">
    <property type="entry name" value="METHYLPHOSPHONATE SYNTHASE"/>
    <property type="match status" value="1"/>
</dbReference>
<dbReference type="CDD" id="cd02209">
    <property type="entry name" value="cupin_XRE_C"/>
    <property type="match status" value="1"/>
</dbReference>
<reference evidence="3 4" key="1">
    <citation type="journal article" date="2017" name="ISME J.">
        <title>Energy and carbon metabolisms in a deep terrestrial subsurface fluid microbial community.</title>
        <authorList>
            <person name="Momper L."/>
            <person name="Jungbluth S.P."/>
            <person name="Lee M.D."/>
            <person name="Amend J.P."/>
        </authorList>
    </citation>
    <scope>NUCLEOTIDE SEQUENCE [LARGE SCALE GENOMIC DNA]</scope>
    <source>
        <strain evidence="3">SURF_17</strain>
    </source>
</reference>
<dbReference type="AlphaFoldDB" id="A0A419F9D0"/>
<dbReference type="PROSITE" id="PS50943">
    <property type="entry name" value="HTH_CROC1"/>
    <property type="match status" value="1"/>
</dbReference>
<dbReference type="InterPro" id="IPR014710">
    <property type="entry name" value="RmlC-like_jellyroll"/>
</dbReference>
<dbReference type="GO" id="GO:0005829">
    <property type="term" value="C:cytosol"/>
    <property type="evidence" value="ECO:0007669"/>
    <property type="project" value="TreeGrafter"/>
</dbReference>
<dbReference type="Gene3D" id="2.60.120.10">
    <property type="entry name" value="Jelly Rolls"/>
    <property type="match status" value="1"/>
</dbReference>
<dbReference type="Proteomes" id="UP000285961">
    <property type="component" value="Unassembled WGS sequence"/>
</dbReference>
<dbReference type="InterPro" id="IPR011051">
    <property type="entry name" value="RmlC_Cupin_sf"/>
</dbReference>
<organism evidence="3 4">
    <name type="scientific">Candidatus Abyssobacteria bacterium SURF_17</name>
    <dbReference type="NCBI Taxonomy" id="2093361"/>
    <lineage>
        <taxon>Bacteria</taxon>
        <taxon>Pseudomonadati</taxon>
        <taxon>Candidatus Hydrogenedentota</taxon>
        <taxon>Candidatus Abyssobacteria</taxon>
    </lineage>
</organism>
<dbReference type="GO" id="GO:0003677">
    <property type="term" value="F:DNA binding"/>
    <property type="evidence" value="ECO:0007669"/>
    <property type="project" value="UniProtKB-KW"/>
</dbReference>
<name>A0A419F9D0_9BACT</name>
<gene>
    <name evidence="3" type="ORF">C4532_01020</name>
</gene>
<evidence type="ECO:0000313" key="3">
    <source>
        <dbReference type="EMBL" id="RJP75156.1"/>
    </source>
</evidence>
<dbReference type="Pfam" id="PF01381">
    <property type="entry name" value="HTH_3"/>
    <property type="match status" value="1"/>
</dbReference>
<comment type="caution">
    <text evidence="3">The sequence shown here is derived from an EMBL/GenBank/DDBJ whole genome shotgun (WGS) entry which is preliminary data.</text>
</comment>
<dbReference type="Gene3D" id="1.10.260.40">
    <property type="entry name" value="lambda repressor-like DNA-binding domains"/>
    <property type="match status" value="1"/>
</dbReference>
<protein>
    <submittedName>
        <fullName evidence="3">Helix-turn-helix domain-containing protein</fullName>
    </submittedName>
</protein>
<dbReference type="PANTHER" id="PTHR46797">
    <property type="entry name" value="HTH-TYPE TRANSCRIPTIONAL REGULATOR"/>
    <property type="match status" value="1"/>
</dbReference>